<sequence>MMKIGNILSSTSVITSSVSLSQLEINLFRTIKDLVLRPLLNLSYPESNDDDDDDDDDGDSNGEDRGFHRFLRRVRSHSQSENDNGADSASTSSSSSSSSSNSDSDSSHILDDGGGSPDEASGSRPPTPFPT</sequence>
<organism evidence="4">
    <name type="scientific">Hymenolepis diminuta</name>
    <name type="common">Rat tapeworm</name>
    <dbReference type="NCBI Taxonomy" id="6216"/>
    <lineage>
        <taxon>Eukaryota</taxon>
        <taxon>Metazoa</taxon>
        <taxon>Spiralia</taxon>
        <taxon>Lophotrochozoa</taxon>
        <taxon>Platyhelminthes</taxon>
        <taxon>Cestoda</taxon>
        <taxon>Eucestoda</taxon>
        <taxon>Cyclophyllidea</taxon>
        <taxon>Hymenolepididae</taxon>
        <taxon>Hymenolepis</taxon>
    </lineage>
</organism>
<accession>A0A0R3SMW4</accession>
<evidence type="ECO:0000313" key="4">
    <source>
        <dbReference type="WBParaSite" id="HDID_0000627901-mRNA-1"/>
    </source>
</evidence>
<gene>
    <name evidence="2" type="ORF">HDID_LOCUS6277</name>
</gene>
<evidence type="ECO:0000313" key="2">
    <source>
        <dbReference type="EMBL" id="VDL58595.1"/>
    </source>
</evidence>
<evidence type="ECO:0000313" key="3">
    <source>
        <dbReference type="Proteomes" id="UP000274504"/>
    </source>
</evidence>
<protein>
    <submittedName>
        <fullName evidence="4">Wsv025</fullName>
    </submittedName>
</protein>
<dbReference type="Proteomes" id="UP000274504">
    <property type="component" value="Unassembled WGS sequence"/>
</dbReference>
<dbReference type="EMBL" id="UYSG01004741">
    <property type="protein sequence ID" value="VDL58595.1"/>
    <property type="molecule type" value="Genomic_DNA"/>
</dbReference>
<reference evidence="4" key="1">
    <citation type="submission" date="2017-02" db="UniProtKB">
        <authorList>
            <consortium name="WormBaseParasite"/>
        </authorList>
    </citation>
    <scope>IDENTIFICATION</scope>
</reference>
<reference evidence="2 3" key="2">
    <citation type="submission" date="2018-11" db="EMBL/GenBank/DDBJ databases">
        <authorList>
            <consortium name="Pathogen Informatics"/>
        </authorList>
    </citation>
    <scope>NUCLEOTIDE SEQUENCE [LARGE SCALE GENOMIC DNA]</scope>
</reference>
<evidence type="ECO:0000256" key="1">
    <source>
        <dbReference type="SAM" id="MobiDB-lite"/>
    </source>
</evidence>
<name>A0A0R3SMW4_HYMDI</name>
<dbReference type="WBParaSite" id="HDID_0000627901-mRNA-1">
    <property type="protein sequence ID" value="HDID_0000627901-mRNA-1"/>
    <property type="gene ID" value="HDID_0000627901"/>
</dbReference>
<feature type="compositionally biased region" description="Acidic residues" evidence="1">
    <location>
        <begin position="47"/>
        <end position="61"/>
    </location>
</feature>
<dbReference type="AlphaFoldDB" id="A0A0R3SMW4"/>
<feature type="region of interest" description="Disordered" evidence="1">
    <location>
        <begin position="42"/>
        <end position="131"/>
    </location>
</feature>
<proteinExistence type="predicted"/>
<feature type="compositionally biased region" description="Low complexity" evidence="1">
    <location>
        <begin position="87"/>
        <end position="104"/>
    </location>
</feature>